<evidence type="ECO:0000313" key="2">
    <source>
        <dbReference type="RefSeq" id="XP_025831554.1"/>
    </source>
</evidence>
<dbReference type="RefSeq" id="XP_025831554.1">
    <property type="nucleotide sequence ID" value="XM_025975769.1"/>
</dbReference>
<organism evidence="1 2">
    <name type="scientific">Agrilus planipennis</name>
    <name type="common">Emerald ash borer</name>
    <name type="synonym">Agrilus marcopoli</name>
    <dbReference type="NCBI Taxonomy" id="224129"/>
    <lineage>
        <taxon>Eukaryota</taxon>
        <taxon>Metazoa</taxon>
        <taxon>Ecdysozoa</taxon>
        <taxon>Arthropoda</taxon>
        <taxon>Hexapoda</taxon>
        <taxon>Insecta</taxon>
        <taxon>Pterygota</taxon>
        <taxon>Neoptera</taxon>
        <taxon>Endopterygota</taxon>
        <taxon>Coleoptera</taxon>
        <taxon>Polyphaga</taxon>
        <taxon>Elateriformia</taxon>
        <taxon>Buprestoidea</taxon>
        <taxon>Buprestidae</taxon>
        <taxon>Agrilinae</taxon>
        <taxon>Agrilus</taxon>
    </lineage>
</organism>
<reference evidence="2" key="1">
    <citation type="submission" date="2025-08" db="UniProtKB">
        <authorList>
            <consortium name="RefSeq"/>
        </authorList>
    </citation>
    <scope>IDENTIFICATION</scope>
    <source>
        <tissue evidence="2">Entire body</tissue>
    </source>
</reference>
<dbReference type="GeneID" id="108738064"/>
<name>A0A7F5R6G3_AGRPL</name>
<gene>
    <name evidence="2" type="primary">LOC108738064</name>
</gene>
<sequence>MWFDDTEIYSIGMTVTPSSSASSGISQLTQCSQIANLPELPASDEERLLQAALSLQQKLILRQWMSKFSLLNYYPRLLALNVNRLDDVYWFENSKASHVLSKDYVLWSNARQSLPTTKQELESLKADLWSEVVKSTNHQDAWTWGGMLIVSVSIAGLVTLAAMTQPSLAPEAKHTLLQYVTGKYLMPSNCKASQQVTFHWNDMHPVGHTVCFTVHFYQRNGQPYPICDTDQLTVEVSDGTRKVITKE</sequence>
<accession>A0A7F5R6G3</accession>
<keyword evidence="1" id="KW-1185">Reference proteome</keyword>
<dbReference type="InParanoid" id="A0A7F5R6G3"/>
<dbReference type="AlphaFoldDB" id="A0A7F5R6G3"/>
<dbReference type="OrthoDB" id="6819080at2759"/>
<evidence type="ECO:0000313" key="1">
    <source>
        <dbReference type="Proteomes" id="UP000192223"/>
    </source>
</evidence>
<dbReference type="KEGG" id="apln:108738064"/>
<protein>
    <submittedName>
        <fullName evidence="2">Uncharacterized protein LOC108738064 isoform X1</fullName>
    </submittedName>
</protein>
<proteinExistence type="predicted"/>
<dbReference type="Proteomes" id="UP000192223">
    <property type="component" value="Unplaced"/>
</dbReference>